<dbReference type="OrthoDB" id="4408652at2"/>
<dbReference type="GO" id="GO:0046872">
    <property type="term" value="F:metal ion binding"/>
    <property type="evidence" value="ECO:0007669"/>
    <property type="project" value="UniProtKB-KW"/>
</dbReference>
<dbReference type="NCBIfam" id="TIGR00494">
    <property type="entry name" value="crcB"/>
    <property type="match status" value="1"/>
</dbReference>
<reference evidence="11 12" key="1">
    <citation type="submission" date="2018-06" db="EMBL/GenBank/DDBJ databases">
        <title>Draft genome sequence of Modestobacter versicolor CP153-2.</title>
        <authorList>
            <person name="Gundlapally S.R."/>
        </authorList>
    </citation>
    <scope>NUCLEOTIDE SEQUENCE [LARGE SCALE GENOMIC DNA]</scope>
    <source>
        <strain evidence="11 12">CP153-2</strain>
    </source>
</reference>
<dbReference type="InterPro" id="IPR003691">
    <property type="entry name" value="FluC"/>
</dbReference>
<evidence type="ECO:0000256" key="8">
    <source>
        <dbReference type="ARBA" id="ARBA00035585"/>
    </source>
</evidence>
<dbReference type="HAMAP" id="MF_00454">
    <property type="entry name" value="FluC"/>
    <property type="match status" value="1"/>
</dbReference>
<evidence type="ECO:0000256" key="3">
    <source>
        <dbReference type="ARBA" id="ARBA00022692"/>
    </source>
</evidence>
<dbReference type="AlphaFoldDB" id="A0A323V3L2"/>
<keyword evidence="10" id="KW-0479">Metal-binding</keyword>
<comment type="function">
    <text evidence="9 10">Fluoride-specific ion channel. Important for reducing fluoride concentration in the cell, thus reducing its toxicity.</text>
</comment>
<evidence type="ECO:0000256" key="9">
    <source>
        <dbReference type="ARBA" id="ARBA00049940"/>
    </source>
</evidence>
<keyword evidence="10" id="KW-0915">Sodium</keyword>
<dbReference type="PANTHER" id="PTHR28259">
    <property type="entry name" value="FLUORIDE EXPORT PROTEIN 1-RELATED"/>
    <property type="match status" value="1"/>
</dbReference>
<comment type="catalytic activity">
    <reaction evidence="8">
        <text>fluoride(in) = fluoride(out)</text>
        <dbReference type="Rhea" id="RHEA:76159"/>
        <dbReference type="ChEBI" id="CHEBI:17051"/>
    </reaction>
    <physiologicalReaction direction="left-to-right" evidence="8">
        <dbReference type="Rhea" id="RHEA:76160"/>
    </physiologicalReaction>
</comment>
<evidence type="ECO:0000256" key="5">
    <source>
        <dbReference type="ARBA" id="ARBA00023136"/>
    </source>
</evidence>
<evidence type="ECO:0000313" key="12">
    <source>
        <dbReference type="Proteomes" id="UP000247602"/>
    </source>
</evidence>
<dbReference type="Pfam" id="PF02537">
    <property type="entry name" value="CRCB"/>
    <property type="match status" value="1"/>
</dbReference>
<keyword evidence="5 10" id="KW-0472">Membrane</keyword>
<accession>A0A323V3L2</accession>
<keyword evidence="10" id="KW-0813">Transport</keyword>
<comment type="similarity">
    <text evidence="7 10">Belongs to the fluoride channel Fluc/FEX (TC 1.A.43) family.</text>
</comment>
<gene>
    <name evidence="10 11" type="primary">crcB</name>
    <name evidence="10" type="synonym">fluC</name>
    <name evidence="11" type="ORF">DMO24_20825</name>
</gene>
<name>A0A323V3L2_9ACTN</name>
<keyword evidence="2 10" id="KW-1003">Cell membrane</keyword>
<evidence type="ECO:0000256" key="6">
    <source>
        <dbReference type="ARBA" id="ARBA00023303"/>
    </source>
</evidence>
<dbReference type="GO" id="GO:0005886">
    <property type="term" value="C:plasma membrane"/>
    <property type="evidence" value="ECO:0007669"/>
    <property type="project" value="UniProtKB-SubCell"/>
</dbReference>
<comment type="caution">
    <text evidence="11">The sequence shown here is derived from an EMBL/GenBank/DDBJ whole genome shotgun (WGS) entry which is preliminary data.</text>
</comment>
<dbReference type="EMBL" id="QKNV01000341">
    <property type="protein sequence ID" value="PZA19417.1"/>
    <property type="molecule type" value="Genomic_DNA"/>
</dbReference>
<feature type="transmembrane region" description="Helical" evidence="10">
    <location>
        <begin position="31"/>
        <end position="50"/>
    </location>
</feature>
<comment type="subcellular location">
    <subcellularLocation>
        <location evidence="1 10">Cell membrane</location>
        <topology evidence="1 10">Multi-pass membrane protein</topology>
    </subcellularLocation>
</comment>
<evidence type="ECO:0000256" key="10">
    <source>
        <dbReference type="HAMAP-Rule" id="MF_00454"/>
    </source>
</evidence>
<evidence type="ECO:0000256" key="1">
    <source>
        <dbReference type="ARBA" id="ARBA00004651"/>
    </source>
</evidence>
<feature type="transmembrane region" description="Helical" evidence="10">
    <location>
        <begin position="62"/>
        <end position="86"/>
    </location>
</feature>
<feature type="binding site" evidence="10">
    <location>
        <position position="104"/>
    </location>
    <ligand>
        <name>Na(+)</name>
        <dbReference type="ChEBI" id="CHEBI:29101"/>
        <note>structural</note>
    </ligand>
</feature>
<evidence type="ECO:0000256" key="2">
    <source>
        <dbReference type="ARBA" id="ARBA00022475"/>
    </source>
</evidence>
<comment type="activity regulation">
    <text evidence="10">Na(+) is not transported, but it plays an essential structural role and its presence is essential for fluoride channel function.</text>
</comment>
<protein>
    <recommendedName>
        <fullName evidence="10">Fluoride-specific ion channel FluC</fullName>
    </recommendedName>
</protein>
<evidence type="ECO:0000256" key="7">
    <source>
        <dbReference type="ARBA" id="ARBA00035120"/>
    </source>
</evidence>
<evidence type="ECO:0000256" key="4">
    <source>
        <dbReference type="ARBA" id="ARBA00022989"/>
    </source>
</evidence>
<keyword evidence="12" id="KW-1185">Reference proteome</keyword>
<feature type="binding site" evidence="10">
    <location>
        <position position="107"/>
    </location>
    <ligand>
        <name>Na(+)</name>
        <dbReference type="ChEBI" id="CHEBI:29101"/>
        <note>structural</note>
    </ligand>
</feature>
<feature type="transmembrane region" description="Helical" evidence="10">
    <location>
        <begin position="132"/>
        <end position="154"/>
    </location>
</feature>
<dbReference type="Proteomes" id="UP000247602">
    <property type="component" value="Unassembled WGS sequence"/>
</dbReference>
<feature type="transmembrane region" description="Helical" evidence="10">
    <location>
        <begin position="93"/>
        <end position="112"/>
    </location>
</feature>
<keyword evidence="6 10" id="KW-0407">Ion channel</keyword>
<keyword evidence="3 10" id="KW-0812">Transmembrane</keyword>
<keyword evidence="10" id="KW-0406">Ion transport</keyword>
<dbReference type="GO" id="GO:0062054">
    <property type="term" value="F:fluoride channel activity"/>
    <property type="evidence" value="ECO:0007669"/>
    <property type="project" value="UniProtKB-UniRule"/>
</dbReference>
<keyword evidence="4 10" id="KW-1133">Transmembrane helix</keyword>
<organism evidence="11 12">
    <name type="scientific">Modestobacter versicolor</name>
    <dbReference type="NCBI Taxonomy" id="429133"/>
    <lineage>
        <taxon>Bacteria</taxon>
        <taxon>Bacillati</taxon>
        <taxon>Actinomycetota</taxon>
        <taxon>Actinomycetes</taxon>
        <taxon>Geodermatophilales</taxon>
        <taxon>Geodermatophilaceae</taxon>
        <taxon>Modestobacter</taxon>
    </lineage>
</organism>
<dbReference type="GO" id="GO:0140114">
    <property type="term" value="P:cellular detoxification of fluoride"/>
    <property type="evidence" value="ECO:0007669"/>
    <property type="project" value="UniProtKB-UniRule"/>
</dbReference>
<proteinExistence type="inferred from homology"/>
<sequence length="161" mass="16233">MERGDPAPTGRCAPWADPVGHARRVPLPSRALPYAAAAAGGVVGALARWGVAEALPSPAGGWPWATLLVNVTGCALIGVLVAVLLARAPTHPWLRPFLVTGVLGGYTTYSTFTVDVVRLVDAGAVATAVGYLLASVLGGLLAVVAGLAAGRALVRRPGAAR</sequence>
<evidence type="ECO:0000313" key="11">
    <source>
        <dbReference type="EMBL" id="PZA19417.1"/>
    </source>
</evidence>
<dbReference type="PANTHER" id="PTHR28259:SF1">
    <property type="entry name" value="FLUORIDE EXPORT PROTEIN 1-RELATED"/>
    <property type="match status" value="1"/>
</dbReference>